<keyword evidence="2" id="KW-1003">Cell membrane</keyword>
<evidence type="ECO:0000256" key="3">
    <source>
        <dbReference type="ARBA" id="ARBA00022741"/>
    </source>
</evidence>
<dbReference type="PROSITE" id="PS50893">
    <property type="entry name" value="ABC_TRANSPORTER_2"/>
    <property type="match status" value="1"/>
</dbReference>
<feature type="domain" description="ABC transporter" evidence="5">
    <location>
        <begin position="6"/>
        <end position="249"/>
    </location>
</feature>
<accession>A0A133XFL4</accession>
<dbReference type="Pfam" id="PF00005">
    <property type="entry name" value="ABC_tran"/>
    <property type="match status" value="1"/>
</dbReference>
<dbReference type="InterPro" id="IPR003593">
    <property type="entry name" value="AAA+_ATPase"/>
</dbReference>
<dbReference type="InterPro" id="IPR003439">
    <property type="entry name" value="ABC_transporter-like_ATP-bd"/>
</dbReference>
<keyword evidence="4 6" id="KW-0067">ATP-binding</keyword>
<evidence type="ECO:0000256" key="4">
    <source>
        <dbReference type="ARBA" id="ARBA00022840"/>
    </source>
</evidence>
<organism evidence="6 7">
    <name type="scientific">Dechloromonas denitrificans</name>
    <dbReference type="NCBI Taxonomy" id="281362"/>
    <lineage>
        <taxon>Bacteria</taxon>
        <taxon>Pseudomonadati</taxon>
        <taxon>Pseudomonadota</taxon>
        <taxon>Betaproteobacteria</taxon>
        <taxon>Rhodocyclales</taxon>
        <taxon>Azonexaceae</taxon>
        <taxon>Dechloromonas</taxon>
    </lineage>
</organism>
<name>A0A133XFL4_9RHOO</name>
<evidence type="ECO:0000256" key="1">
    <source>
        <dbReference type="ARBA" id="ARBA00022448"/>
    </source>
</evidence>
<reference evidence="6 7" key="1">
    <citation type="submission" date="2015-12" db="EMBL/GenBank/DDBJ databases">
        <title>Nitrous oxide reduction kinetics distinguish bacteria harboring typical versus atypical NosZ.</title>
        <authorList>
            <person name="Yoon S."/>
            <person name="Nissen S."/>
            <person name="Park D."/>
            <person name="Sanford R.A."/>
            <person name="Loeffler F.E."/>
        </authorList>
    </citation>
    <scope>NUCLEOTIDE SEQUENCE [LARGE SCALE GENOMIC DNA]</scope>
    <source>
        <strain evidence="6 7">ATCC BAA-841</strain>
    </source>
</reference>
<dbReference type="InterPro" id="IPR027417">
    <property type="entry name" value="P-loop_NTPase"/>
</dbReference>
<dbReference type="CDD" id="cd03219">
    <property type="entry name" value="ABC_Mj1267_LivG_branched"/>
    <property type="match status" value="1"/>
</dbReference>
<dbReference type="PANTHER" id="PTHR45772">
    <property type="entry name" value="CONSERVED COMPONENT OF ABC TRANSPORTER FOR NATURAL AMINO ACIDS-RELATED"/>
    <property type="match status" value="1"/>
</dbReference>
<protein>
    <submittedName>
        <fullName evidence="6">ABC transporter ATP-binding protein</fullName>
    </submittedName>
</protein>
<dbReference type="STRING" id="281362.AT959_17585"/>
<dbReference type="GO" id="GO:0005886">
    <property type="term" value="C:plasma membrane"/>
    <property type="evidence" value="ECO:0007669"/>
    <property type="project" value="TreeGrafter"/>
</dbReference>
<sequence length="251" mass="27277">MTEALLDVRQLSRRFAAVDALKTVNFSVEAGEVHALIGPNGAGKTTFIHHVSGALQPDSGSIHFAGRDVTRRSMHQRVAAGMARSYQITNVFRGLSALDNVALAVQGRADSGSSFRFWRPVRCETALFDEARDYLAQVGLADQVETVAGNLSHGEQRALELAMALATRPKLLLLDEPMAGTGPEESARMVELIEQLARHVTILLVEHDMAAVFRLADRISVLVNGQLICTGTPEAVRQNGDVRRAYLGDHL</sequence>
<dbReference type="Proteomes" id="UP000070186">
    <property type="component" value="Unassembled WGS sequence"/>
</dbReference>
<keyword evidence="3" id="KW-0547">Nucleotide-binding</keyword>
<dbReference type="EMBL" id="LODL01000035">
    <property type="protein sequence ID" value="KXB29737.1"/>
    <property type="molecule type" value="Genomic_DNA"/>
</dbReference>
<dbReference type="RefSeq" id="WP_066885946.1">
    <property type="nucleotide sequence ID" value="NZ_LODL01000035.1"/>
</dbReference>
<dbReference type="AlphaFoldDB" id="A0A133XFL4"/>
<dbReference type="InterPro" id="IPR032823">
    <property type="entry name" value="BCA_ABC_TP_C"/>
</dbReference>
<dbReference type="GO" id="GO:0016887">
    <property type="term" value="F:ATP hydrolysis activity"/>
    <property type="evidence" value="ECO:0007669"/>
    <property type="project" value="InterPro"/>
</dbReference>
<dbReference type="PROSITE" id="PS00211">
    <property type="entry name" value="ABC_TRANSPORTER_1"/>
    <property type="match status" value="1"/>
</dbReference>
<evidence type="ECO:0000259" key="5">
    <source>
        <dbReference type="PROSITE" id="PS50893"/>
    </source>
</evidence>
<dbReference type="Pfam" id="PF12399">
    <property type="entry name" value="BCA_ABC_TP_C"/>
    <property type="match status" value="1"/>
</dbReference>
<comment type="caution">
    <text evidence="6">The sequence shown here is derived from an EMBL/GenBank/DDBJ whole genome shotgun (WGS) entry which is preliminary data.</text>
</comment>
<dbReference type="InterPro" id="IPR051120">
    <property type="entry name" value="ABC_AA/LPS_Transport"/>
</dbReference>
<proteinExistence type="predicted"/>
<keyword evidence="7" id="KW-1185">Reference proteome</keyword>
<keyword evidence="1" id="KW-0813">Transport</keyword>
<keyword evidence="2" id="KW-0472">Membrane</keyword>
<dbReference type="GO" id="GO:0005524">
    <property type="term" value="F:ATP binding"/>
    <property type="evidence" value="ECO:0007669"/>
    <property type="project" value="UniProtKB-KW"/>
</dbReference>
<dbReference type="PANTHER" id="PTHR45772:SF2">
    <property type="entry name" value="ABC TRANSPORTER ATP-BINDING PROTEIN"/>
    <property type="match status" value="1"/>
</dbReference>
<dbReference type="Gene3D" id="3.40.50.300">
    <property type="entry name" value="P-loop containing nucleotide triphosphate hydrolases"/>
    <property type="match status" value="1"/>
</dbReference>
<evidence type="ECO:0000313" key="6">
    <source>
        <dbReference type="EMBL" id="KXB29737.1"/>
    </source>
</evidence>
<dbReference type="InterPro" id="IPR017871">
    <property type="entry name" value="ABC_transporter-like_CS"/>
</dbReference>
<gene>
    <name evidence="6" type="ORF">AT959_17585</name>
</gene>
<dbReference type="SUPFAM" id="SSF52540">
    <property type="entry name" value="P-loop containing nucleoside triphosphate hydrolases"/>
    <property type="match status" value="1"/>
</dbReference>
<evidence type="ECO:0000256" key="2">
    <source>
        <dbReference type="ARBA" id="ARBA00022475"/>
    </source>
</evidence>
<dbReference type="SMART" id="SM00382">
    <property type="entry name" value="AAA"/>
    <property type="match status" value="1"/>
</dbReference>
<evidence type="ECO:0000313" key="7">
    <source>
        <dbReference type="Proteomes" id="UP000070186"/>
    </source>
</evidence>